<dbReference type="SUPFAM" id="SSF53474">
    <property type="entry name" value="alpha/beta-Hydrolases"/>
    <property type="match status" value="1"/>
</dbReference>
<evidence type="ECO:0000313" key="6">
    <source>
        <dbReference type="EMBL" id="MEV0973929.1"/>
    </source>
</evidence>
<accession>A0ABV3GQK7</accession>
<evidence type="ECO:0000256" key="3">
    <source>
        <dbReference type="ARBA" id="ARBA00022801"/>
    </source>
</evidence>
<evidence type="ECO:0000256" key="1">
    <source>
        <dbReference type="ARBA" id="ARBA00010088"/>
    </source>
</evidence>
<sequence length="197" mass="21755">MSSNITPFRVEIPQAALDDLQTRLDLARFTDEVSDAYGVSVSRVRRLAEYWRNGYDWRAWEAMERLGYDRYGAVGNNQRQLTDRAAGHRVDAHRVLPSLEPTHPLARNLGGIRISRSGCGGGPRPGSAISRRERSGRRLRPGESSKSSPAATGGIHAHETGAIIPKISGNLVYFALRPSMGGRPELRRELAEMPQAI</sequence>
<evidence type="ECO:0000259" key="5">
    <source>
        <dbReference type="Pfam" id="PF06441"/>
    </source>
</evidence>
<dbReference type="PANTHER" id="PTHR21661:SF35">
    <property type="entry name" value="EPOXIDE HYDROLASE"/>
    <property type="match status" value="1"/>
</dbReference>
<dbReference type="EMBL" id="JBFALK010000025">
    <property type="protein sequence ID" value="MEV0973929.1"/>
    <property type="molecule type" value="Genomic_DNA"/>
</dbReference>
<dbReference type="GO" id="GO:0016787">
    <property type="term" value="F:hydrolase activity"/>
    <property type="evidence" value="ECO:0007669"/>
    <property type="project" value="UniProtKB-KW"/>
</dbReference>
<comment type="similarity">
    <text evidence="1">Belongs to the peptidase S33 family.</text>
</comment>
<dbReference type="InterPro" id="IPR029058">
    <property type="entry name" value="AB_hydrolase_fold"/>
</dbReference>
<dbReference type="Pfam" id="PF06441">
    <property type="entry name" value="EHN"/>
    <property type="match status" value="1"/>
</dbReference>
<dbReference type="Proteomes" id="UP001551675">
    <property type="component" value="Unassembled WGS sequence"/>
</dbReference>
<keyword evidence="3 6" id="KW-0378">Hydrolase</keyword>
<evidence type="ECO:0000313" key="7">
    <source>
        <dbReference type="Proteomes" id="UP001551675"/>
    </source>
</evidence>
<reference evidence="6 7" key="1">
    <citation type="submission" date="2024-06" db="EMBL/GenBank/DDBJ databases">
        <title>The Natural Products Discovery Center: Release of the First 8490 Sequenced Strains for Exploring Actinobacteria Biosynthetic Diversity.</title>
        <authorList>
            <person name="Kalkreuter E."/>
            <person name="Kautsar S.A."/>
            <person name="Yang D."/>
            <person name="Bader C.D."/>
            <person name="Teijaro C.N."/>
            <person name="Fluegel L."/>
            <person name="Davis C.M."/>
            <person name="Simpson J.R."/>
            <person name="Lauterbach L."/>
            <person name="Steele A.D."/>
            <person name="Gui C."/>
            <person name="Meng S."/>
            <person name="Li G."/>
            <person name="Viehrig K."/>
            <person name="Ye F."/>
            <person name="Su P."/>
            <person name="Kiefer A.F."/>
            <person name="Nichols A."/>
            <person name="Cepeda A.J."/>
            <person name="Yan W."/>
            <person name="Fan B."/>
            <person name="Jiang Y."/>
            <person name="Adhikari A."/>
            <person name="Zheng C.-J."/>
            <person name="Schuster L."/>
            <person name="Cowan T.M."/>
            <person name="Smanski M.J."/>
            <person name="Chevrette M.G."/>
            <person name="De Carvalho L.P.S."/>
            <person name="Shen B."/>
        </authorList>
    </citation>
    <scope>NUCLEOTIDE SEQUENCE [LARGE SCALE GENOMIC DNA]</scope>
    <source>
        <strain evidence="6 7">NPDC050100</strain>
    </source>
</reference>
<evidence type="ECO:0000256" key="4">
    <source>
        <dbReference type="SAM" id="MobiDB-lite"/>
    </source>
</evidence>
<keyword evidence="7" id="KW-1185">Reference proteome</keyword>
<gene>
    <name evidence="6" type="ORF">AB0I59_35500</name>
</gene>
<name>A0ABV3GQK7_MICGL</name>
<feature type="region of interest" description="Disordered" evidence="4">
    <location>
        <begin position="112"/>
        <end position="157"/>
    </location>
</feature>
<protein>
    <submittedName>
        <fullName evidence="6">Epoxide hydrolase N-terminal domain-containing protein</fullName>
    </submittedName>
</protein>
<dbReference type="RefSeq" id="WP_358140006.1">
    <property type="nucleotide sequence ID" value="NZ_JBFALK010000025.1"/>
</dbReference>
<proteinExistence type="inferred from homology"/>
<dbReference type="InterPro" id="IPR010497">
    <property type="entry name" value="Epoxide_hydro_N"/>
</dbReference>
<comment type="caution">
    <text evidence="6">The sequence shown here is derived from an EMBL/GenBank/DDBJ whole genome shotgun (WGS) entry which is preliminary data.</text>
</comment>
<dbReference type="Gene3D" id="3.40.50.1820">
    <property type="entry name" value="alpha/beta hydrolase"/>
    <property type="match status" value="1"/>
</dbReference>
<organism evidence="6 7">
    <name type="scientific">Microtetraspora glauca</name>
    <dbReference type="NCBI Taxonomy" id="1996"/>
    <lineage>
        <taxon>Bacteria</taxon>
        <taxon>Bacillati</taxon>
        <taxon>Actinomycetota</taxon>
        <taxon>Actinomycetes</taxon>
        <taxon>Streptosporangiales</taxon>
        <taxon>Streptosporangiaceae</taxon>
        <taxon>Microtetraspora</taxon>
    </lineage>
</organism>
<evidence type="ECO:0000256" key="2">
    <source>
        <dbReference type="ARBA" id="ARBA00022797"/>
    </source>
</evidence>
<dbReference type="PANTHER" id="PTHR21661">
    <property type="entry name" value="EPOXIDE HYDROLASE 1-RELATED"/>
    <property type="match status" value="1"/>
</dbReference>
<feature type="domain" description="Epoxide hydrolase N-terminal" evidence="5">
    <location>
        <begin position="5"/>
        <end position="62"/>
    </location>
</feature>
<keyword evidence="2" id="KW-0058">Aromatic hydrocarbons catabolism</keyword>